<dbReference type="InterPro" id="IPR017830">
    <property type="entry name" value="SQase_HpnE"/>
</dbReference>
<name>A0ABS6BQA4_9SPHN</name>
<evidence type="ECO:0000313" key="3">
    <source>
        <dbReference type="EMBL" id="MBU3079449.1"/>
    </source>
</evidence>
<proteinExistence type="predicted"/>
<dbReference type="PANTHER" id="PTHR42923">
    <property type="entry name" value="PROTOPORPHYRINOGEN OXIDASE"/>
    <property type="match status" value="1"/>
</dbReference>
<gene>
    <name evidence="3" type="primary">hpnE</name>
    <name evidence="3" type="ORF">KOF26_16450</name>
</gene>
<sequence length="417" mass="44133">MSFARATIAGAGLAGLSAAVALCEAGVAVAISDAAAQAGGRCRSYDDPQLGLTIDNGNHLVLSGNPAVARFRAAVGAATPLAGPDHADFAFRDLRDGRDWTIRINDGPLPWWVAARTRRVPGSGLREYLALVRLLRDRNERIDAHVAARGAAWDGLIRPVLLAALNTEPAESSLRLAAAVLRETIARGGLATRPRIAEPSLSAAFIDPALAWLEGRGSAVRLARRLRAMTFDGERVVALDWGDGPEPVAVDEAVILAVPPWIAAGLVPGLSAPDEFRAIVNGHFACAPAAGRPAMLGLIGGTAEWVFAFPDRLSVTVSAADRLVDRDREALARIFWADICAAHGLDAPMPRWQIVKEKRATFAATPEQEAKRPPARTRWRNLFLAGDWIDTGLPATIEGALRSGEAAARLAIGAGAR</sequence>
<dbReference type="NCBIfam" id="TIGR03467">
    <property type="entry name" value="HpnE"/>
    <property type="match status" value="1"/>
</dbReference>
<reference evidence="3 4" key="1">
    <citation type="submission" date="2021-06" db="EMBL/GenBank/DDBJ databases">
        <title>Sphingomonas sp. XMGL2, whole genome shotgun sequencing project.</title>
        <authorList>
            <person name="Zhao G."/>
            <person name="Shen L."/>
        </authorList>
    </citation>
    <scope>NUCLEOTIDE SEQUENCE [LARGE SCALE GENOMIC DNA]</scope>
    <source>
        <strain evidence="3 4">XMGL2</strain>
    </source>
</reference>
<feature type="signal peptide" evidence="1">
    <location>
        <begin position="1"/>
        <end position="21"/>
    </location>
</feature>
<dbReference type="EMBL" id="JAHKRT010000010">
    <property type="protein sequence ID" value="MBU3079449.1"/>
    <property type="molecule type" value="Genomic_DNA"/>
</dbReference>
<dbReference type="Pfam" id="PF01593">
    <property type="entry name" value="Amino_oxidase"/>
    <property type="match status" value="1"/>
</dbReference>
<dbReference type="PANTHER" id="PTHR42923:SF47">
    <property type="entry name" value="BLR3003 PROTEIN"/>
    <property type="match status" value="1"/>
</dbReference>
<feature type="chain" id="PRO_5047054114" evidence="1">
    <location>
        <begin position="22"/>
        <end position="417"/>
    </location>
</feature>
<evidence type="ECO:0000259" key="2">
    <source>
        <dbReference type="Pfam" id="PF01593"/>
    </source>
</evidence>
<keyword evidence="1" id="KW-0732">Signal</keyword>
<evidence type="ECO:0000313" key="4">
    <source>
        <dbReference type="Proteomes" id="UP000776276"/>
    </source>
</evidence>
<accession>A0ABS6BQA4</accession>
<evidence type="ECO:0000256" key="1">
    <source>
        <dbReference type="SAM" id="SignalP"/>
    </source>
</evidence>
<dbReference type="EC" id="1.17.8.1" evidence="3"/>
<dbReference type="Proteomes" id="UP000776276">
    <property type="component" value="Unassembled WGS sequence"/>
</dbReference>
<organism evidence="3 4">
    <name type="scientific">Sphingomonas quercus</name>
    <dbReference type="NCBI Taxonomy" id="2842451"/>
    <lineage>
        <taxon>Bacteria</taxon>
        <taxon>Pseudomonadati</taxon>
        <taxon>Pseudomonadota</taxon>
        <taxon>Alphaproteobacteria</taxon>
        <taxon>Sphingomonadales</taxon>
        <taxon>Sphingomonadaceae</taxon>
        <taxon>Sphingomonas</taxon>
    </lineage>
</organism>
<dbReference type="InterPro" id="IPR002937">
    <property type="entry name" value="Amino_oxidase"/>
</dbReference>
<keyword evidence="3" id="KW-0560">Oxidoreductase</keyword>
<dbReference type="InterPro" id="IPR050464">
    <property type="entry name" value="Zeta_carotene_desat/Oxidored"/>
</dbReference>
<dbReference type="RefSeq" id="WP_216327679.1">
    <property type="nucleotide sequence ID" value="NZ_JAHKRT010000010.1"/>
</dbReference>
<dbReference type="GO" id="GO:0016491">
    <property type="term" value="F:oxidoreductase activity"/>
    <property type="evidence" value="ECO:0007669"/>
    <property type="project" value="UniProtKB-KW"/>
</dbReference>
<comment type="caution">
    <text evidence="3">The sequence shown here is derived from an EMBL/GenBank/DDBJ whole genome shotgun (WGS) entry which is preliminary data.</text>
</comment>
<feature type="domain" description="Amine oxidase" evidence="2">
    <location>
        <begin position="13"/>
        <end position="410"/>
    </location>
</feature>
<keyword evidence="4" id="KW-1185">Reference proteome</keyword>
<protein>
    <submittedName>
        <fullName evidence="3">Hydroxysqualene dehydroxylase HpnE</fullName>
        <ecNumber evidence="3">1.17.8.1</ecNumber>
    </submittedName>
</protein>